<feature type="compositionally biased region" description="Basic and acidic residues" evidence="1">
    <location>
        <begin position="455"/>
        <end position="465"/>
    </location>
</feature>
<dbReference type="Proteomes" id="UP001383192">
    <property type="component" value="Unassembled WGS sequence"/>
</dbReference>
<organism evidence="2 3">
    <name type="scientific">Paramarasmius palmivorus</name>
    <dbReference type="NCBI Taxonomy" id="297713"/>
    <lineage>
        <taxon>Eukaryota</taxon>
        <taxon>Fungi</taxon>
        <taxon>Dikarya</taxon>
        <taxon>Basidiomycota</taxon>
        <taxon>Agaricomycotina</taxon>
        <taxon>Agaricomycetes</taxon>
        <taxon>Agaricomycetidae</taxon>
        <taxon>Agaricales</taxon>
        <taxon>Marasmiineae</taxon>
        <taxon>Marasmiaceae</taxon>
        <taxon>Paramarasmius</taxon>
    </lineage>
</organism>
<feature type="region of interest" description="Disordered" evidence="1">
    <location>
        <begin position="372"/>
        <end position="538"/>
    </location>
</feature>
<dbReference type="InterPro" id="IPR036910">
    <property type="entry name" value="HMG_box_dom_sf"/>
</dbReference>
<evidence type="ECO:0000313" key="2">
    <source>
        <dbReference type="EMBL" id="KAK7060529.1"/>
    </source>
</evidence>
<comment type="caution">
    <text evidence="2">The sequence shown here is derived from an EMBL/GenBank/DDBJ whole genome shotgun (WGS) entry which is preliminary data.</text>
</comment>
<dbReference type="SUPFAM" id="SSF47095">
    <property type="entry name" value="HMG-box"/>
    <property type="match status" value="1"/>
</dbReference>
<feature type="region of interest" description="Disordered" evidence="1">
    <location>
        <begin position="605"/>
        <end position="736"/>
    </location>
</feature>
<proteinExistence type="predicted"/>
<feature type="compositionally biased region" description="Acidic residues" evidence="1">
    <location>
        <begin position="420"/>
        <end position="430"/>
    </location>
</feature>
<evidence type="ECO:0000256" key="1">
    <source>
        <dbReference type="SAM" id="MobiDB-lite"/>
    </source>
</evidence>
<protein>
    <recommendedName>
        <fullName evidence="4">HMG box domain-containing protein</fullName>
    </recommendedName>
</protein>
<reference evidence="2 3" key="1">
    <citation type="submission" date="2024-01" db="EMBL/GenBank/DDBJ databases">
        <title>A draft genome for a cacao thread blight-causing isolate of Paramarasmius palmivorus.</title>
        <authorList>
            <person name="Baruah I.K."/>
            <person name="Bukari Y."/>
            <person name="Amoako-Attah I."/>
            <person name="Meinhardt L.W."/>
            <person name="Bailey B.A."/>
            <person name="Cohen S.P."/>
        </authorList>
    </citation>
    <scope>NUCLEOTIDE SEQUENCE [LARGE SCALE GENOMIC DNA]</scope>
    <source>
        <strain evidence="2 3">GH-12</strain>
    </source>
</reference>
<evidence type="ECO:0000313" key="3">
    <source>
        <dbReference type="Proteomes" id="UP001383192"/>
    </source>
</evidence>
<sequence>MVLVTKLASKKFKVAKALQHKRSRIKAPKKKRAPLAPEERLRIRKKQKQKWHELNEAIEGLVNDVRSRCVQIASDFSRKLRYVEDRVFQGGVRMVRPKNRVNAFNAFKSIVAKENRKDGKPKMTASELSQKLKEEYNTFTEEKKAELVERFTQDRQKEVAVPKIASRGLTQEASGLLANIVGLIKTMRLRVGVEAILLVTRNRPEPFMEPYWFITNRAYSDYLTLVAKGGFNLERVGQMMQAFAVAKCEIANLPTTANQKVRALRSSIRESLRSQAEDCKRQRGTLDEGKEVKVHYENFDKLMTYDQGIVLEGWPFKEVKNLSALSSSVRDLQNLQSLISNGECRLRLLSDDEWEAFRVNYEKRASDGEILIPQRSERSDTGVKRGPRKQNVSKVVIDIGGVPPAPHDASDEVEVGSQDEAGDSGGDETAEVPTRKLKRSGLKPKPKTGSTSKKRVVERDSEKKERRQKSKSKSKKSQLIVEAEDESAVEVNHLPASTALPDPISTPTPSSPSSAAFVRTRSPGAEPPFDDDPPIRPRFEVLSDDELGEVVQVPDFGEAGPAAQVIDARTFDPNTSFGAVPPLFLPSDEPEFPFDQLLSVDHPSPNIILNASTPPPRLPSPQIDPALFNIDTLPHHDSDAENDPPPWFGVEGGCADDVEGAGHGVLVDGVGRSNKRARSEVENDVDLDVPLAERRAPRARKGPALKFAETEYSKIPPRKPRKLASGVGRKTQKTDS</sequence>
<dbReference type="AlphaFoldDB" id="A0AAW0E8R7"/>
<name>A0AAW0E8R7_9AGAR</name>
<accession>A0AAW0E8R7</accession>
<evidence type="ECO:0008006" key="4">
    <source>
        <dbReference type="Google" id="ProtNLM"/>
    </source>
</evidence>
<feature type="compositionally biased region" description="Basic residues" evidence="1">
    <location>
        <begin position="435"/>
        <end position="454"/>
    </location>
</feature>
<feature type="compositionally biased region" description="Basic residues" evidence="1">
    <location>
        <begin position="466"/>
        <end position="476"/>
    </location>
</feature>
<gene>
    <name evidence="2" type="ORF">VNI00_001295</name>
</gene>
<dbReference type="EMBL" id="JAYKXP010000003">
    <property type="protein sequence ID" value="KAK7060529.1"/>
    <property type="molecule type" value="Genomic_DNA"/>
</dbReference>
<keyword evidence="3" id="KW-1185">Reference proteome</keyword>